<dbReference type="Gene3D" id="4.10.240.10">
    <property type="entry name" value="Zn(2)-C6 fungal-type DNA-binding domain"/>
    <property type="match status" value="1"/>
</dbReference>
<feature type="region of interest" description="Disordered" evidence="2">
    <location>
        <begin position="1"/>
        <end position="32"/>
    </location>
</feature>
<dbReference type="SUPFAM" id="SSF57701">
    <property type="entry name" value="Zn2/Cys6 DNA-binding domain"/>
    <property type="match status" value="1"/>
</dbReference>
<sequence length="481" mass="53887">MQDRNDNINDTELHDSSCHSETRRLRKSHKKSRNGCQYCKRRRIKCNESKPTCGNCLRLSIPYIYAPAGSQLPEPVELPIRKRGRPRKNWTVVTTGVNNTPSPYESVDNVSSTTPSLTALSASSSFAADVQQASSTPSSLTALSVTPSFAGDVQQPLYLPWDAEDLDLFFHYLNKLCANLGDNDAGLWRDRVPRLAFRRHGVLHLILAASALHLAREEPSRHKYLEERAEMHFAIGLRQTTRLLPNLGPGNCAELYVATILVIVCSFAKKPGPQHMFLVTDGVEVAWWELFKGVRIIVETIGMATVFAGELAPSTSSQRQDDGQSEGNARGQLEFSHHLEVTDAVDWEAALGRLSALLTSRSDDGVRDTYQSSLNVMTWCFQETFGTLEKPKCIIEAKLNGVMAWLYCVDDRFISCVKEKEPVSLILLAHFMVLLQTLSVVWLYQGWPEHVLRGVTEILGSAWDEMLEWPTRMVEKLSQGV</sequence>
<feature type="domain" description="Zn(2)-C6 fungal-type" evidence="3">
    <location>
        <begin position="35"/>
        <end position="65"/>
    </location>
</feature>
<evidence type="ECO:0000313" key="5">
    <source>
        <dbReference type="Proteomes" id="UP000275385"/>
    </source>
</evidence>
<dbReference type="GO" id="GO:0000981">
    <property type="term" value="F:DNA-binding transcription factor activity, RNA polymerase II-specific"/>
    <property type="evidence" value="ECO:0007669"/>
    <property type="project" value="InterPro"/>
</dbReference>
<dbReference type="OrthoDB" id="416217at2759"/>
<evidence type="ECO:0000256" key="2">
    <source>
        <dbReference type="SAM" id="MobiDB-lite"/>
    </source>
</evidence>
<dbReference type="InterPro" id="IPR036864">
    <property type="entry name" value="Zn2-C6_fun-type_DNA-bd_sf"/>
</dbReference>
<dbReference type="AlphaFoldDB" id="A0A420YJC5"/>
<dbReference type="STRING" id="177199.A0A420YJC5"/>
<evidence type="ECO:0000313" key="4">
    <source>
        <dbReference type="EMBL" id="RKU47866.1"/>
    </source>
</evidence>
<dbReference type="CDD" id="cd00067">
    <property type="entry name" value="GAL4"/>
    <property type="match status" value="1"/>
</dbReference>
<accession>A0A420YJC5</accession>
<organism evidence="4 5">
    <name type="scientific">Coniochaeta pulveracea</name>
    <dbReference type="NCBI Taxonomy" id="177199"/>
    <lineage>
        <taxon>Eukaryota</taxon>
        <taxon>Fungi</taxon>
        <taxon>Dikarya</taxon>
        <taxon>Ascomycota</taxon>
        <taxon>Pezizomycotina</taxon>
        <taxon>Sordariomycetes</taxon>
        <taxon>Sordariomycetidae</taxon>
        <taxon>Coniochaetales</taxon>
        <taxon>Coniochaetaceae</taxon>
        <taxon>Coniochaeta</taxon>
    </lineage>
</organism>
<dbReference type="PANTHER" id="PTHR47657:SF13">
    <property type="entry name" value="ZN(2)-C6 FUNGAL-TYPE DOMAIN-CONTAINING PROTEIN-RELATED"/>
    <property type="match status" value="1"/>
</dbReference>
<dbReference type="EMBL" id="QVQW01000007">
    <property type="protein sequence ID" value="RKU47866.1"/>
    <property type="molecule type" value="Genomic_DNA"/>
</dbReference>
<comment type="caution">
    <text evidence="4">The sequence shown here is derived from an EMBL/GenBank/DDBJ whole genome shotgun (WGS) entry which is preliminary data.</text>
</comment>
<dbReference type="PROSITE" id="PS50048">
    <property type="entry name" value="ZN2_CY6_FUNGAL_2"/>
    <property type="match status" value="1"/>
</dbReference>
<dbReference type="Proteomes" id="UP000275385">
    <property type="component" value="Unassembled WGS sequence"/>
</dbReference>
<evidence type="ECO:0000259" key="3">
    <source>
        <dbReference type="PROSITE" id="PS50048"/>
    </source>
</evidence>
<dbReference type="Pfam" id="PF11951">
    <property type="entry name" value="Fungal_trans_2"/>
    <property type="match status" value="1"/>
</dbReference>
<feature type="compositionally biased region" description="Basic and acidic residues" evidence="2">
    <location>
        <begin position="1"/>
        <end position="23"/>
    </location>
</feature>
<dbReference type="InterPro" id="IPR001138">
    <property type="entry name" value="Zn2Cys6_DnaBD"/>
</dbReference>
<reference evidence="4 5" key="1">
    <citation type="submission" date="2018-08" db="EMBL/GenBank/DDBJ databases">
        <title>Draft genome of the lignicolous fungus Coniochaeta pulveracea.</title>
        <authorList>
            <person name="Borstlap C.J."/>
            <person name="De Witt R.N."/>
            <person name="Botha A."/>
            <person name="Volschenk H."/>
        </authorList>
    </citation>
    <scope>NUCLEOTIDE SEQUENCE [LARGE SCALE GENOMIC DNA]</scope>
    <source>
        <strain evidence="4 5">CAB683</strain>
    </source>
</reference>
<name>A0A420YJC5_9PEZI</name>
<evidence type="ECO:0000256" key="1">
    <source>
        <dbReference type="ARBA" id="ARBA00023242"/>
    </source>
</evidence>
<proteinExistence type="predicted"/>
<dbReference type="GO" id="GO:0008270">
    <property type="term" value="F:zinc ion binding"/>
    <property type="evidence" value="ECO:0007669"/>
    <property type="project" value="InterPro"/>
</dbReference>
<keyword evidence="5" id="KW-1185">Reference proteome</keyword>
<dbReference type="PANTHER" id="PTHR47657">
    <property type="entry name" value="STEROL REGULATORY ELEMENT-BINDING PROTEIN ECM22"/>
    <property type="match status" value="1"/>
</dbReference>
<gene>
    <name evidence="4" type="ORF">DL546_008648</name>
</gene>
<dbReference type="InterPro" id="IPR021858">
    <property type="entry name" value="Fun_TF"/>
</dbReference>
<keyword evidence="1" id="KW-0539">Nucleus</keyword>
<dbReference type="Pfam" id="PF00172">
    <property type="entry name" value="Zn_clus"/>
    <property type="match status" value="1"/>
</dbReference>
<protein>
    <recommendedName>
        <fullName evidence="3">Zn(2)-C6 fungal-type domain-containing protein</fullName>
    </recommendedName>
</protein>
<dbReference type="SMART" id="SM00066">
    <property type="entry name" value="GAL4"/>
    <property type="match status" value="1"/>
</dbReference>
<dbReference type="InterPro" id="IPR052400">
    <property type="entry name" value="Zn2-C6_fungal_TF"/>
</dbReference>